<evidence type="ECO:0000256" key="3">
    <source>
        <dbReference type="ARBA" id="ARBA00022737"/>
    </source>
</evidence>
<dbReference type="InterPro" id="IPR037850">
    <property type="entry name" value="RBBP5/Swd1"/>
</dbReference>
<evidence type="ECO:0000256" key="4">
    <source>
        <dbReference type="ARBA" id="ARBA00023242"/>
    </source>
</evidence>
<dbReference type="GO" id="GO:0048188">
    <property type="term" value="C:Set1C/COMPASS complex"/>
    <property type="evidence" value="ECO:0007669"/>
    <property type="project" value="InterPro"/>
</dbReference>
<proteinExistence type="predicted"/>
<dbReference type="AlphaFoldDB" id="A0A9W8N172"/>
<dbReference type="SMART" id="SM00320">
    <property type="entry name" value="WD40"/>
    <property type="match status" value="6"/>
</dbReference>
<dbReference type="InterPro" id="IPR019775">
    <property type="entry name" value="WD40_repeat_CS"/>
</dbReference>
<evidence type="ECO:0000313" key="8">
    <source>
        <dbReference type="Proteomes" id="UP001148786"/>
    </source>
</evidence>
<dbReference type="Pfam" id="PF00400">
    <property type="entry name" value="WD40"/>
    <property type="match status" value="2"/>
</dbReference>
<comment type="caution">
    <text evidence="7">The sequence shown here is derived from an EMBL/GenBank/DDBJ whole genome shotgun (WGS) entry which is preliminary data.</text>
</comment>
<evidence type="ECO:0000256" key="1">
    <source>
        <dbReference type="ARBA" id="ARBA00004123"/>
    </source>
</evidence>
<comment type="subcellular location">
    <subcellularLocation>
        <location evidence="1">Nucleus</location>
    </subcellularLocation>
</comment>
<gene>
    <name evidence="7" type="ORF">NLJ89_g841</name>
</gene>
<dbReference type="InterPro" id="IPR001680">
    <property type="entry name" value="WD40_rpt"/>
</dbReference>
<evidence type="ECO:0000313" key="7">
    <source>
        <dbReference type="EMBL" id="KAJ3516896.1"/>
    </source>
</evidence>
<dbReference type="PANTHER" id="PTHR44040">
    <property type="entry name" value="RETINOBLASTOMA-BINDING PROTEIN 5"/>
    <property type="match status" value="1"/>
</dbReference>
<dbReference type="Gene3D" id="2.130.10.10">
    <property type="entry name" value="YVTN repeat-like/Quinoprotein amine dehydrogenase"/>
    <property type="match status" value="2"/>
</dbReference>
<dbReference type="Proteomes" id="UP001148786">
    <property type="component" value="Unassembled WGS sequence"/>
</dbReference>
<reference evidence="7" key="1">
    <citation type="submission" date="2022-07" db="EMBL/GenBank/DDBJ databases">
        <title>Genome Sequence of Agrocybe chaxingu.</title>
        <authorList>
            <person name="Buettner E."/>
        </authorList>
    </citation>
    <scope>NUCLEOTIDE SEQUENCE</scope>
    <source>
        <strain evidence="7">MP-N11</strain>
    </source>
</reference>
<evidence type="ECO:0008006" key="9">
    <source>
        <dbReference type="Google" id="ProtNLM"/>
    </source>
</evidence>
<dbReference type="InterPro" id="IPR015943">
    <property type="entry name" value="WD40/YVTN_repeat-like_dom_sf"/>
</dbReference>
<dbReference type="PROSITE" id="PS50294">
    <property type="entry name" value="WD_REPEATS_REGION"/>
    <property type="match status" value="1"/>
</dbReference>
<accession>A0A9W8N172</accession>
<name>A0A9W8N172_9AGAR</name>
<keyword evidence="8" id="KW-1185">Reference proteome</keyword>
<sequence length="504" mass="55286">MNESLINPFSTLSHPTAVQTSLFAGALFAKFDPTGRFIAAARLNGSAEIWDLETRAPIRWYDGHVKTITSIDWSRNSRYILTSSKDWNVLIWDLSSTCDPPQRHAAIRFDAPVMAASFHPKNSQIILVVLATGEAYVCDLRKQNKSRVELLETIPDEGDEEDVPPRYASPSELRSLFLMSAESSAPMTTARFDPTGRNVFVGTASGYILVFNTRTKTMIARHKISGAGAMKGFDFAKAGRRVVTNSSDRTLRQFILPNYAPYQPISETEQPPFLDVELEPTHRFSDPINKTAWHAMCYSPDGEWLAGGSADPAGHKIYVWDLSNDGQLATALDGGREPLTYLHWHPTKSSLASTTNHGSILIWHNPTPERWGAFAGGFEEVDENVEYEEREDEFDIEDEAVLFERKMKAEEEEVDIDTVVSGSQTSALFGGSGPAPSGPGTQSAGGAGTPIHVASSGMENGNGAADDLAGIDLDAAWAEEDPDCDVLSQWKVKVVMDNDAADFY</sequence>
<dbReference type="InterPro" id="IPR036322">
    <property type="entry name" value="WD40_repeat_dom_sf"/>
</dbReference>
<evidence type="ECO:0000256" key="5">
    <source>
        <dbReference type="PROSITE-ProRule" id="PRU00221"/>
    </source>
</evidence>
<keyword evidence="3" id="KW-0677">Repeat</keyword>
<feature type="region of interest" description="Disordered" evidence="6">
    <location>
        <begin position="428"/>
        <end position="452"/>
    </location>
</feature>
<organism evidence="7 8">
    <name type="scientific">Agrocybe chaxingu</name>
    <dbReference type="NCBI Taxonomy" id="84603"/>
    <lineage>
        <taxon>Eukaryota</taxon>
        <taxon>Fungi</taxon>
        <taxon>Dikarya</taxon>
        <taxon>Basidiomycota</taxon>
        <taxon>Agaricomycotina</taxon>
        <taxon>Agaricomycetes</taxon>
        <taxon>Agaricomycetidae</taxon>
        <taxon>Agaricales</taxon>
        <taxon>Agaricineae</taxon>
        <taxon>Strophariaceae</taxon>
        <taxon>Agrocybe</taxon>
    </lineage>
</organism>
<keyword evidence="4" id="KW-0539">Nucleus</keyword>
<evidence type="ECO:0000256" key="6">
    <source>
        <dbReference type="SAM" id="MobiDB-lite"/>
    </source>
</evidence>
<feature type="repeat" description="WD" evidence="5">
    <location>
        <begin position="61"/>
        <end position="96"/>
    </location>
</feature>
<dbReference type="PROSITE" id="PS00678">
    <property type="entry name" value="WD_REPEATS_1"/>
    <property type="match status" value="1"/>
</dbReference>
<dbReference type="OrthoDB" id="196858at2759"/>
<dbReference type="PANTHER" id="PTHR44040:SF1">
    <property type="entry name" value="RETINOBLASTOMA-BINDING PROTEIN 5"/>
    <property type="match status" value="1"/>
</dbReference>
<evidence type="ECO:0000256" key="2">
    <source>
        <dbReference type="ARBA" id="ARBA00022574"/>
    </source>
</evidence>
<protein>
    <recommendedName>
        <fullName evidence="9">WD40 repeat-like protein</fullName>
    </recommendedName>
</protein>
<dbReference type="PROSITE" id="PS50082">
    <property type="entry name" value="WD_REPEATS_2"/>
    <property type="match status" value="1"/>
</dbReference>
<dbReference type="EMBL" id="JANKHO010000038">
    <property type="protein sequence ID" value="KAJ3516896.1"/>
    <property type="molecule type" value="Genomic_DNA"/>
</dbReference>
<keyword evidence="2 5" id="KW-0853">WD repeat</keyword>
<dbReference type="SUPFAM" id="SSF50978">
    <property type="entry name" value="WD40 repeat-like"/>
    <property type="match status" value="1"/>
</dbReference>